<comment type="caution">
    <text evidence="3">The sequence shown here is derived from an EMBL/GenBank/DDBJ whole genome shotgun (WGS) entry which is preliminary data.</text>
</comment>
<protein>
    <recommendedName>
        <fullName evidence="2">J domain-containing protein</fullName>
    </recommendedName>
</protein>
<feature type="compositionally biased region" description="Low complexity" evidence="1">
    <location>
        <begin position="392"/>
        <end position="411"/>
    </location>
</feature>
<feature type="region of interest" description="Disordered" evidence="1">
    <location>
        <begin position="292"/>
        <end position="481"/>
    </location>
</feature>
<evidence type="ECO:0000259" key="2">
    <source>
        <dbReference type="PROSITE" id="PS50076"/>
    </source>
</evidence>
<dbReference type="EMBL" id="JATAAI010000005">
    <property type="protein sequence ID" value="KAK1745558.1"/>
    <property type="molecule type" value="Genomic_DNA"/>
</dbReference>
<dbReference type="PROSITE" id="PS50076">
    <property type="entry name" value="DNAJ_2"/>
    <property type="match status" value="1"/>
</dbReference>
<evidence type="ECO:0000313" key="4">
    <source>
        <dbReference type="Proteomes" id="UP001224775"/>
    </source>
</evidence>
<feature type="compositionally biased region" description="Basic residues" evidence="1">
    <location>
        <begin position="538"/>
        <end position="560"/>
    </location>
</feature>
<feature type="compositionally biased region" description="Acidic residues" evidence="1">
    <location>
        <begin position="412"/>
        <end position="423"/>
    </location>
</feature>
<dbReference type="CDD" id="cd06257">
    <property type="entry name" value="DnaJ"/>
    <property type="match status" value="1"/>
</dbReference>
<dbReference type="InterPro" id="IPR001623">
    <property type="entry name" value="DnaJ_domain"/>
</dbReference>
<feature type="compositionally biased region" description="Basic and acidic residues" evidence="1">
    <location>
        <begin position="346"/>
        <end position="367"/>
    </location>
</feature>
<keyword evidence="4" id="KW-1185">Reference proteome</keyword>
<feature type="compositionally biased region" description="Polar residues" evidence="1">
    <location>
        <begin position="1"/>
        <end position="10"/>
    </location>
</feature>
<feature type="compositionally biased region" description="Basic and acidic residues" evidence="1">
    <location>
        <begin position="424"/>
        <end position="442"/>
    </location>
</feature>
<dbReference type="PRINTS" id="PR00625">
    <property type="entry name" value="JDOMAIN"/>
</dbReference>
<proteinExistence type="predicted"/>
<feature type="region of interest" description="Disordered" evidence="1">
    <location>
        <begin position="1"/>
        <end position="121"/>
    </location>
</feature>
<accession>A0AAD9DHB0</accession>
<dbReference type="SUPFAM" id="SSF46565">
    <property type="entry name" value="Chaperone J-domain"/>
    <property type="match status" value="1"/>
</dbReference>
<dbReference type="Gene3D" id="1.10.287.110">
    <property type="entry name" value="DnaJ domain"/>
    <property type="match status" value="1"/>
</dbReference>
<gene>
    <name evidence="3" type="ORF">QTG54_003482</name>
</gene>
<feature type="domain" description="J" evidence="2">
    <location>
        <begin position="142"/>
        <end position="218"/>
    </location>
</feature>
<feature type="compositionally biased region" description="Pro residues" evidence="1">
    <location>
        <begin position="57"/>
        <end position="67"/>
    </location>
</feature>
<name>A0AAD9DHB0_9STRA</name>
<sequence>MITPFSSQKYHTTDQLKRKTHADAMGVLQRIRSGHSPKKEQQQVFQGQRVASLVSQTPPPPPPPPSGPNNSYRHRAVPKQHLQPKPAKQPEAAQFKQPAIQSAGRRQPEPKFPAVATKSDSTTNMMSDTAVISQVFGPNANIYTDVLSVSPTASQQEIREAFFCLRYGIYQQLSEEGDANGPLSQEERKKVEMKMDAISAAFQILSDRNKRAMYDDSLAPKQAAVGRGGTALPTAMRDSPSRQYKQAEPSLSIGQKRSNYRRQMMAQQRRPIEGAMNERKVAAPVFVGETVEKEEEPVQPAFNVRGTRGKQISIKTTEEVIDQHQDKDDSPTGVDDFESVNKFKNVKLDDNKSSSHRESDSPEPDERTYDEDDRTYDDDSRTYGTNDDGEESYYTYGDATYGTYDDSTYVTYDDDQTYDDQTYDDDRGKYSPSHKTGDKPEPILKGSTPRGQKDKKKSNRRVTIHSHRGRGETGDEGCPFPGLDDAFEELSGTYKDFKDTLNQVGSAFILSPDDIDKMSDKIRDAQVELVENYEKQAGRKQQKAKKGVKLPKPSKKAIKN</sequence>
<dbReference type="Proteomes" id="UP001224775">
    <property type="component" value="Unassembled WGS sequence"/>
</dbReference>
<feature type="compositionally biased region" description="Basic and acidic residues" evidence="1">
    <location>
        <begin position="316"/>
        <end position="330"/>
    </location>
</feature>
<dbReference type="AlphaFoldDB" id="A0AAD9DHB0"/>
<evidence type="ECO:0000256" key="1">
    <source>
        <dbReference type="SAM" id="MobiDB-lite"/>
    </source>
</evidence>
<dbReference type="InterPro" id="IPR036869">
    <property type="entry name" value="J_dom_sf"/>
</dbReference>
<feature type="region of interest" description="Disordered" evidence="1">
    <location>
        <begin position="225"/>
        <end position="256"/>
    </location>
</feature>
<feature type="compositionally biased region" description="Basic residues" evidence="1">
    <location>
        <begin position="453"/>
        <end position="468"/>
    </location>
</feature>
<feature type="region of interest" description="Disordered" evidence="1">
    <location>
        <begin position="534"/>
        <end position="560"/>
    </location>
</feature>
<organism evidence="3 4">
    <name type="scientific">Skeletonema marinoi</name>
    <dbReference type="NCBI Taxonomy" id="267567"/>
    <lineage>
        <taxon>Eukaryota</taxon>
        <taxon>Sar</taxon>
        <taxon>Stramenopiles</taxon>
        <taxon>Ochrophyta</taxon>
        <taxon>Bacillariophyta</taxon>
        <taxon>Coscinodiscophyceae</taxon>
        <taxon>Thalassiosirophycidae</taxon>
        <taxon>Thalassiosirales</taxon>
        <taxon>Skeletonemataceae</taxon>
        <taxon>Skeletonema</taxon>
        <taxon>Skeletonema marinoi-dohrnii complex</taxon>
    </lineage>
</organism>
<reference evidence="3" key="1">
    <citation type="submission" date="2023-06" db="EMBL/GenBank/DDBJ databases">
        <title>Survivors Of The Sea: Transcriptome response of Skeletonema marinoi to long-term dormancy.</title>
        <authorList>
            <person name="Pinder M.I.M."/>
            <person name="Kourtchenko O."/>
            <person name="Robertson E.K."/>
            <person name="Larsson T."/>
            <person name="Maumus F."/>
            <person name="Osuna-Cruz C.M."/>
            <person name="Vancaester E."/>
            <person name="Stenow R."/>
            <person name="Vandepoele K."/>
            <person name="Ploug H."/>
            <person name="Bruchert V."/>
            <person name="Godhe A."/>
            <person name="Topel M."/>
        </authorList>
    </citation>
    <scope>NUCLEOTIDE SEQUENCE</scope>
    <source>
        <strain evidence="3">R05AC</strain>
    </source>
</reference>
<evidence type="ECO:0000313" key="3">
    <source>
        <dbReference type="EMBL" id="KAK1745558.1"/>
    </source>
</evidence>